<feature type="transmembrane region" description="Helical" evidence="8">
    <location>
        <begin position="6"/>
        <end position="27"/>
    </location>
</feature>
<proteinExistence type="predicted"/>
<evidence type="ECO:0000256" key="5">
    <source>
        <dbReference type="ARBA" id="ARBA00022777"/>
    </source>
</evidence>
<dbReference type="CDD" id="cd00082">
    <property type="entry name" value="HisKA"/>
    <property type="match status" value="1"/>
</dbReference>
<name>A0A2H0UGH7_9BACT</name>
<accession>A0A2H0UGH7</accession>
<feature type="transmembrane region" description="Helical" evidence="8">
    <location>
        <begin position="103"/>
        <end position="121"/>
    </location>
</feature>
<dbReference type="SMART" id="SM00388">
    <property type="entry name" value="HisKA"/>
    <property type="match status" value="1"/>
</dbReference>
<dbReference type="InterPro" id="IPR005467">
    <property type="entry name" value="His_kinase_dom"/>
</dbReference>
<evidence type="ECO:0000313" key="10">
    <source>
        <dbReference type="EMBL" id="PIR85513.1"/>
    </source>
</evidence>
<dbReference type="SUPFAM" id="SSF47384">
    <property type="entry name" value="Homodimeric domain of signal transducing histidine kinase"/>
    <property type="match status" value="1"/>
</dbReference>
<evidence type="ECO:0000256" key="3">
    <source>
        <dbReference type="ARBA" id="ARBA00022553"/>
    </source>
</evidence>
<feature type="coiled-coil region" evidence="7">
    <location>
        <begin position="286"/>
        <end position="313"/>
    </location>
</feature>
<keyword evidence="6" id="KW-0902">Two-component regulatory system</keyword>
<dbReference type="InterPro" id="IPR036890">
    <property type="entry name" value="HATPase_C_sf"/>
</dbReference>
<dbReference type="EC" id="2.7.13.3" evidence="2"/>
<dbReference type="Pfam" id="PF02518">
    <property type="entry name" value="HATPase_c"/>
    <property type="match status" value="1"/>
</dbReference>
<evidence type="ECO:0000256" key="1">
    <source>
        <dbReference type="ARBA" id="ARBA00000085"/>
    </source>
</evidence>
<comment type="caution">
    <text evidence="10">The sequence shown here is derived from an EMBL/GenBank/DDBJ whole genome shotgun (WGS) entry which is preliminary data.</text>
</comment>
<evidence type="ECO:0000259" key="9">
    <source>
        <dbReference type="PROSITE" id="PS50109"/>
    </source>
</evidence>
<dbReference type="InterPro" id="IPR036097">
    <property type="entry name" value="HisK_dim/P_sf"/>
</dbReference>
<evidence type="ECO:0000256" key="2">
    <source>
        <dbReference type="ARBA" id="ARBA00012438"/>
    </source>
</evidence>
<dbReference type="Proteomes" id="UP000229315">
    <property type="component" value="Unassembled WGS sequence"/>
</dbReference>
<evidence type="ECO:0000256" key="4">
    <source>
        <dbReference type="ARBA" id="ARBA00022679"/>
    </source>
</evidence>
<dbReference type="InterPro" id="IPR031621">
    <property type="entry name" value="HisKA_7TM"/>
</dbReference>
<feature type="transmembrane region" description="Helical" evidence="8">
    <location>
        <begin position="39"/>
        <end position="59"/>
    </location>
</feature>
<dbReference type="Gene3D" id="3.30.565.10">
    <property type="entry name" value="Histidine kinase-like ATPase, C-terminal domain"/>
    <property type="match status" value="1"/>
</dbReference>
<evidence type="ECO:0000256" key="6">
    <source>
        <dbReference type="ARBA" id="ARBA00023012"/>
    </source>
</evidence>
<dbReference type="PROSITE" id="PS50109">
    <property type="entry name" value="HIS_KIN"/>
    <property type="match status" value="1"/>
</dbReference>
<evidence type="ECO:0000256" key="7">
    <source>
        <dbReference type="SAM" id="Coils"/>
    </source>
</evidence>
<dbReference type="Pfam" id="PF16927">
    <property type="entry name" value="HisKA_7TM"/>
    <property type="match status" value="1"/>
</dbReference>
<keyword evidence="8" id="KW-0812">Transmembrane</keyword>
<feature type="transmembrane region" description="Helical" evidence="8">
    <location>
        <begin position="71"/>
        <end position="91"/>
    </location>
</feature>
<dbReference type="InterPro" id="IPR003661">
    <property type="entry name" value="HisK_dim/P_dom"/>
</dbReference>
<dbReference type="PRINTS" id="PR00344">
    <property type="entry name" value="BCTRLSENSOR"/>
</dbReference>
<sequence>MVFDADIINILIATVAVLNTLYGLIVFSRNRKNTTNQSFFFLSLAVSSWGIAMLFLRGAHDPDLAVWGARALYATAALIPFASVYFARLFPEEKRFLSFFEKNIVPLPFITILIITLLPYGGLIEDVTLTQGAEPSISFNFLLHSVYILFIVGYFSWVYVILFSKLLKTKGILRIQLTYILIGTLATTATGVVTNLLLPYFNIFTFNWVGQIGVLAMITFILYSILKHHLFSVSVIATEIFVVVLELTLFTQIFIAQTLQERLLATGIFFGSFVIGILLIRSVIREVEARTEVEKLAKKLQDANVKLKELDKLKSQFLSIASHDLRAPLSSIRNFMSLLLEDTYGKLPPAAEEGVRQVFGRATEMAQMVDDYLNVSRIEQGSMKYDFAPADLVKLVSESVEGMKANAEQKHLDLSFYVPSGIQKIPIKADVGRLREVFNNLIDNSIKYTPKGSIKVFIEGGESTARVVIQDTGVGITEETKKNLFKLFSPGQFSRKINPSSTGVGLYVVKKHVEAHGGNVWVESAGEGKGSRFYVEFPITLTPGEATVHKFANDL</sequence>
<dbReference type="InterPro" id="IPR003594">
    <property type="entry name" value="HATPase_dom"/>
</dbReference>
<dbReference type="GO" id="GO:0000155">
    <property type="term" value="F:phosphorelay sensor kinase activity"/>
    <property type="evidence" value="ECO:0007669"/>
    <property type="project" value="InterPro"/>
</dbReference>
<dbReference type="EMBL" id="PFBH01000001">
    <property type="protein sequence ID" value="PIR85513.1"/>
    <property type="molecule type" value="Genomic_DNA"/>
</dbReference>
<protein>
    <recommendedName>
        <fullName evidence="2">histidine kinase</fullName>
        <ecNumber evidence="2">2.7.13.3</ecNumber>
    </recommendedName>
</protein>
<comment type="catalytic activity">
    <reaction evidence="1">
        <text>ATP + protein L-histidine = ADP + protein N-phospho-L-histidine.</text>
        <dbReference type="EC" id="2.7.13.3"/>
    </reaction>
</comment>
<dbReference type="SMART" id="SM00387">
    <property type="entry name" value="HATPase_c"/>
    <property type="match status" value="1"/>
</dbReference>
<dbReference type="PANTHER" id="PTHR43711">
    <property type="entry name" value="TWO-COMPONENT HISTIDINE KINASE"/>
    <property type="match status" value="1"/>
</dbReference>
<keyword evidence="3" id="KW-0597">Phosphoprotein</keyword>
<reference evidence="11" key="1">
    <citation type="submission" date="2017-09" db="EMBL/GenBank/DDBJ databases">
        <title>Depth-based differentiation of microbial function through sediment-hosted aquifers and enrichment of novel symbionts in the deep terrestrial subsurface.</title>
        <authorList>
            <person name="Probst A.J."/>
            <person name="Ladd B."/>
            <person name="Jarett J.K."/>
            <person name="Geller-Mcgrath D.E."/>
            <person name="Sieber C.M.K."/>
            <person name="Emerson J.B."/>
            <person name="Anantharaman K."/>
            <person name="Thomas B.C."/>
            <person name="Malmstrom R."/>
            <person name="Stieglmeier M."/>
            <person name="Klingl A."/>
            <person name="Woyke T."/>
            <person name="Ryan C.M."/>
            <person name="Banfield J.F."/>
        </authorList>
    </citation>
    <scope>NUCLEOTIDE SEQUENCE [LARGE SCALE GENOMIC DNA]</scope>
</reference>
<dbReference type="Pfam" id="PF00512">
    <property type="entry name" value="HisKA"/>
    <property type="match status" value="1"/>
</dbReference>
<dbReference type="PANTHER" id="PTHR43711:SF1">
    <property type="entry name" value="HISTIDINE KINASE 1"/>
    <property type="match status" value="1"/>
</dbReference>
<keyword evidence="7" id="KW-0175">Coiled coil</keyword>
<feature type="transmembrane region" description="Helical" evidence="8">
    <location>
        <begin position="262"/>
        <end position="280"/>
    </location>
</feature>
<dbReference type="InterPro" id="IPR004358">
    <property type="entry name" value="Sig_transdc_His_kin-like_C"/>
</dbReference>
<dbReference type="SUPFAM" id="SSF55874">
    <property type="entry name" value="ATPase domain of HSP90 chaperone/DNA topoisomerase II/histidine kinase"/>
    <property type="match status" value="1"/>
</dbReference>
<evidence type="ECO:0000313" key="11">
    <source>
        <dbReference type="Proteomes" id="UP000229315"/>
    </source>
</evidence>
<dbReference type="InterPro" id="IPR050736">
    <property type="entry name" value="Sensor_HK_Regulatory"/>
</dbReference>
<gene>
    <name evidence="10" type="ORF">COU15_00250</name>
</gene>
<evidence type="ECO:0000256" key="8">
    <source>
        <dbReference type="SAM" id="Phobius"/>
    </source>
</evidence>
<feature type="domain" description="Histidine kinase" evidence="9">
    <location>
        <begin position="320"/>
        <end position="541"/>
    </location>
</feature>
<feature type="transmembrane region" description="Helical" evidence="8">
    <location>
        <begin position="208"/>
        <end position="226"/>
    </location>
</feature>
<dbReference type="Gene3D" id="1.10.287.130">
    <property type="match status" value="1"/>
</dbReference>
<feature type="transmembrane region" description="Helical" evidence="8">
    <location>
        <begin position="179"/>
        <end position="202"/>
    </location>
</feature>
<keyword evidence="8" id="KW-0472">Membrane</keyword>
<feature type="transmembrane region" description="Helical" evidence="8">
    <location>
        <begin position="233"/>
        <end position="256"/>
    </location>
</feature>
<dbReference type="AlphaFoldDB" id="A0A2H0UGH7"/>
<keyword evidence="5" id="KW-0418">Kinase</keyword>
<feature type="transmembrane region" description="Helical" evidence="8">
    <location>
        <begin position="141"/>
        <end position="167"/>
    </location>
</feature>
<organism evidence="10 11">
    <name type="scientific">Candidatus Kaiserbacteria bacterium CG10_big_fil_rev_8_21_14_0_10_45_20</name>
    <dbReference type="NCBI Taxonomy" id="1974607"/>
    <lineage>
        <taxon>Bacteria</taxon>
        <taxon>Candidatus Kaiseribacteriota</taxon>
    </lineage>
</organism>
<keyword evidence="8" id="KW-1133">Transmembrane helix</keyword>
<keyword evidence="4" id="KW-0808">Transferase</keyword>